<organism evidence="3">
    <name type="scientific">Hymenolepis diminuta</name>
    <name type="common">Rat tapeworm</name>
    <dbReference type="NCBI Taxonomy" id="6216"/>
    <lineage>
        <taxon>Eukaryota</taxon>
        <taxon>Metazoa</taxon>
        <taxon>Spiralia</taxon>
        <taxon>Lophotrochozoa</taxon>
        <taxon>Platyhelminthes</taxon>
        <taxon>Cestoda</taxon>
        <taxon>Eucestoda</taxon>
        <taxon>Cyclophyllidea</taxon>
        <taxon>Hymenolepididae</taxon>
        <taxon>Hymenolepis</taxon>
    </lineage>
</organism>
<dbReference type="InterPro" id="IPR051093">
    <property type="entry name" value="Neuroligin/BSAL"/>
</dbReference>
<dbReference type="PANTHER" id="PTHR43903">
    <property type="entry name" value="NEUROLIGIN"/>
    <property type="match status" value="1"/>
</dbReference>
<comment type="similarity">
    <text evidence="1">Belongs to the type-B carboxylesterase/lipase family.</text>
</comment>
<proteinExistence type="inferred from homology"/>
<evidence type="ECO:0000259" key="2">
    <source>
        <dbReference type="Pfam" id="PF00135"/>
    </source>
</evidence>
<name>A0A0R3SRZ5_HYMDI</name>
<sequence>LQDDALTVINEDCFFLNIFVPQRNESKSLFPVLIHIHGGSFQMGSSHSYPALALASTGLVVVTFNYRLGLLGFFPSNTDHIPTNIGMMDQILVMEWVQRHISRFYGNSKDVTIMGESAGAASVAIHLVSPKVKYRGLFSKAIIISGSDMAPWASLAYKDNKSENLTSKLADVLGCKYKVANSNDADMCLRNVSSYDLLDAVEKLEKEHEREMWTPVIDENEGVLLRKPFPNSPSVKPSPIPLLIGVMDSEASIHATYLLWKWFRYSLPTYAKLPGSMFEKSVLKLLKTYGIQNSQELLSKIIATYNCSGDSSSCHKQLFEVFSDFFCNAPTYRAALEQAKVNPNVFFFSMTHRSPKELRPSIYGTYHGTEIPYIFGYPFLDDDYWPSLFDLASIPMRAQVNDYRNPKDIGMARLLISLWSNFIKTGNPTPDTKTLGFLWTPLSNESRPYLNITNESKMMYNYRQRYMKLWTPDCGKGAIIVRIKFSVRHILSK</sequence>
<dbReference type="WBParaSite" id="HDID_0000800901-mRNA-1">
    <property type="protein sequence ID" value="HDID_0000800901-mRNA-1"/>
    <property type="gene ID" value="HDID_0000800901"/>
</dbReference>
<dbReference type="SUPFAM" id="SSF53474">
    <property type="entry name" value="alpha/beta-Hydrolases"/>
    <property type="match status" value="1"/>
</dbReference>
<accession>A0A0R3SRZ5</accession>
<protein>
    <submittedName>
        <fullName evidence="3">COesterase domain-containing protein</fullName>
    </submittedName>
</protein>
<feature type="domain" description="Carboxylesterase type B" evidence="2">
    <location>
        <begin position="9"/>
        <end position="470"/>
    </location>
</feature>
<dbReference type="InterPro" id="IPR029058">
    <property type="entry name" value="AB_hydrolase_fold"/>
</dbReference>
<evidence type="ECO:0000313" key="3">
    <source>
        <dbReference type="WBParaSite" id="HDID_0000800901-mRNA-1"/>
    </source>
</evidence>
<dbReference type="InterPro" id="IPR002018">
    <property type="entry name" value="CarbesteraseB"/>
</dbReference>
<dbReference type="Gene3D" id="3.40.50.1820">
    <property type="entry name" value="alpha/beta hydrolase"/>
    <property type="match status" value="1"/>
</dbReference>
<dbReference type="STRING" id="6216.A0A0R3SRZ5"/>
<evidence type="ECO:0000256" key="1">
    <source>
        <dbReference type="ARBA" id="ARBA00005964"/>
    </source>
</evidence>
<dbReference type="AlphaFoldDB" id="A0A0R3SRZ5"/>
<dbReference type="Pfam" id="PF00135">
    <property type="entry name" value="COesterase"/>
    <property type="match status" value="1"/>
</dbReference>
<reference evidence="3" key="1">
    <citation type="submission" date="2017-02" db="UniProtKB">
        <authorList>
            <consortium name="WormBaseParasite"/>
        </authorList>
    </citation>
    <scope>IDENTIFICATION</scope>
</reference>